<accession>A0A426U3L0</accession>
<proteinExistence type="predicted"/>
<organism evidence="3 4">
    <name type="scientific">Candidatus Viridilinea halotolerans</name>
    <dbReference type="NCBI Taxonomy" id="2491704"/>
    <lineage>
        <taxon>Bacteria</taxon>
        <taxon>Bacillati</taxon>
        <taxon>Chloroflexota</taxon>
        <taxon>Chloroflexia</taxon>
        <taxon>Chloroflexales</taxon>
        <taxon>Chloroflexineae</taxon>
        <taxon>Oscillochloridaceae</taxon>
        <taxon>Candidatus Viridilinea</taxon>
    </lineage>
</organism>
<dbReference type="Gene3D" id="3.90.1580.10">
    <property type="entry name" value="paralog of FGE (formylglycine-generating enzyme)"/>
    <property type="match status" value="1"/>
</dbReference>
<dbReference type="AlphaFoldDB" id="A0A426U3L0"/>
<dbReference type="PANTHER" id="PTHR23150">
    <property type="entry name" value="SULFATASE MODIFYING FACTOR 1, 2"/>
    <property type="match status" value="1"/>
</dbReference>
<dbReference type="InterPro" id="IPR042095">
    <property type="entry name" value="SUMF_sf"/>
</dbReference>
<dbReference type="InterPro" id="IPR027417">
    <property type="entry name" value="P-loop_NTPase"/>
</dbReference>
<dbReference type="InterPro" id="IPR051043">
    <property type="entry name" value="Sulfatase_Mod_Factor_Kinase"/>
</dbReference>
<gene>
    <name evidence="3" type="ORF">EI684_07165</name>
</gene>
<comment type="caution">
    <text evidence="3">The sequence shown here is derived from an EMBL/GenBank/DDBJ whole genome shotgun (WGS) entry which is preliminary data.</text>
</comment>
<name>A0A426U3L0_9CHLR</name>
<dbReference type="EMBL" id="RSAS01000277">
    <property type="protein sequence ID" value="RRR74395.1"/>
    <property type="molecule type" value="Genomic_DNA"/>
</dbReference>
<protein>
    <submittedName>
        <fullName evidence="3">NACHT domain-containing protein</fullName>
    </submittedName>
</protein>
<dbReference type="SUPFAM" id="SSF56436">
    <property type="entry name" value="C-type lectin-like"/>
    <property type="match status" value="1"/>
</dbReference>
<reference evidence="3 4" key="1">
    <citation type="submission" date="2018-12" db="EMBL/GenBank/DDBJ databases">
        <title>Genome Sequence of Candidatus Viridilinea halotolerans isolated from saline sulfide-rich spring.</title>
        <authorList>
            <person name="Grouzdev D.S."/>
            <person name="Burganskaya E.I."/>
            <person name="Krutkina M.S."/>
            <person name="Sukhacheva M.V."/>
            <person name="Gorlenko V.M."/>
        </authorList>
    </citation>
    <scope>NUCLEOTIDE SEQUENCE [LARGE SCALE GENOMIC DNA]</scope>
    <source>
        <strain evidence="3">Chok-6</strain>
    </source>
</reference>
<evidence type="ECO:0000313" key="4">
    <source>
        <dbReference type="Proteomes" id="UP000280307"/>
    </source>
</evidence>
<dbReference type="Pfam" id="PF05729">
    <property type="entry name" value="NACHT"/>
    <property type="match status" value="1"/>
</dbReference>
<feature type="domain" description="NACHT" evidence="2">
    <location>
        <begin position="101"/>
        <end position="300"/>
    </location>
</feature>
<dbReference type="Gene3D" id="3.40.50.300">
    <property type="entry name" value="P-loop containing nucleotide triphosphate hydrolases"/>
    <property type="match status" value="1"/>
</dbReference>
<dbReference type="InterPro" id="IPR016187">
    <property type="entry name" value="CTDL_fold"/>
</dbReference>
<evidence type="ECO:0000259" key="2">
    <source>
        <dbReference type="Pfam" id="PF05729"/>
    </source>
</evidence>
<sequence length="910" mass="101777">MPHHPLHKAYLAYLIHELRLLPVIPIKNSDRTTRLPLQDVYVQLRVIERAQSEQFQRMMQGEQERTRSDAKQEAPDERVFALFGQPLPPGVATFPGERVTRMLLIGDAGSGKTTTLHYGALVLADALLYGQRQDDDALKQLQLQLDPPPLPLYLRLTLAMRWLTTTEEGQRAAQQPEPLLAWLDSQVAPQVASFVATADPVALPDVAAWQAALQTTPLSTLVRDGGCLLLLDGLDETGDAARRRQMQAWIVALAQAYPHNSYLVASRPFAASALGGFLERHLSPLNAAEMRQLLHQWFAAAYAQTSEQRQRPGVATEVGYLWDILEQNARLFDMCSNPLLLTSVALLVYTGVGLPRERAELYNRLLYLLLETWRVQQLLGGHQPTSQAERPIIFKESVGSIQTTLQHLAHWMQQHERREATRDEIVALLAPEYALDMAWTQAEAEAYVVELIESLAVESGILQKRDRGFSFTHYTLQEYLTARSYDNAPDAVATLLALRGEARWRETILLAVGHWATTSGGMTQARQLLQGLLDAAPSDPEALLLAGAALDDADAGRVRQLASVRRAILEALRASAALTPTWADVAHPDPRIRNRAATLLDRLDADQERPGLDLTHADYWAARIEPGRFSMGDDASDEKDEKPQFDCTIKQPYALARFPVTNRHYLIFMDSLAGRGPDERARIAADELLTLMAQHQHFIHKLHPRLWPGKRYRSGEGNYPMMMVTWYAASAFAWWANHYLLSQAERDAGALIRLPTEAEWERAAAYPLQLNANQPRAGKRIYPWGDNLSEQVSGPISATLQANIWRSKTRSPSVVGIFPHGAAACGAEDLAGNVWEWCSTPYQDYPLPDNLVAEMLYTKHRIPNSSFVLRGDSWGDNPADVRCAFRGGNASLTRIRIHLGFRLARLFSLP</sequence>
<evidence type="ECO:0000259" key="1">
    <source>
        <dbReference type="Pfam" id="PF03781"/>
    </source>
</evidence>
<dbReference type="Pfam" id="PF03781">
    <property type="entry name" value="FGE-sulfatase"/>
    <property type="match status" value="1"/>
</dbReference>
<dbReference type="InterPro" id="IPR005532">
    <property type="entry name" value="SUMF_dom"/>
</dbReference>
<feature type="domain" description="Sulfatase-modifying factor enzyme-like" evidence="1">
    <location>
        <begin position="623"/>
        <end position="905"/>
    </location>
</feature>
<dbReference type="Proteomes" id="UP000280307">
    <property type="component" value="Unassembled WGS sequence"/>
</dbReference>
<dbReference type="InterPro" id="IPR007111">
    <property type="entry name" value="NACHT_NTPase"/>
</dbReference>
<dbReference type="PANTHER" id="PTHR23150:SF19">
    <property type="entry name" value="FORMYLGLYCINE-GENERATING ENZYME"/>
    <property type="match status" value="1"/>
</dbReference>
<dbReference type="GO" id="GO:0120147">
    <property type="term" value="F:formylglycine-generating oxidase activity"/>
    <property type="evidence" value="ECO:0007669"/>
    <property type="project" value="TreeGrafter"/>
</dbReference>
<evidence type="ECO:0000313" key="3">
    <source>
        <dbReference type="EMBL" id="RRR74395.1"/>
    </source>
</evidence>